<dbReference type="Proteomes" id="UP000283589">
    <property type="component" value="Unassembled WGS sequence"/>
</dbReference>
<name>A0A412WZ78_9BACT</name>
<gene>
    <name evidence="1" type="ORF">DWW18_11865</name>
</gene>
<comment type="caution">
    <text evidence="1">The sequence shown here is derived from an EMBL/GenBank/DDBJ whole genome shotgun (WGS) entry which is preliminary data.</text>
</comment>
<dbReference type="EMBL" id="QRZA01000015">
    <property type="protein sequence ID" value="RGV33040.1"/>
    <property type="molecule type" value="Genomic_DNA"/>
</dbReference>
<dbReference type="AlphaFoldDB" id="A0A412WZ78"/>
<organism evidence="1 2">
    <name type="scientific">Butyricimonas virosa</name>
    <dbReference type="NCBI Taxonomy" id="544645"/>
    <lineage>
        <taxon>Bacteria</taxon>
        <taxon>Pseudomonadati</taxon>
        <taxon>Bacteroidota</taxon>
        <taxon>Bacteroidia</taxon>
        <taxon>Bacteroidales</taxon>
        <taxon>Odoribacteraceae</taxon>
        <taxon>Butyricimonas</taxon>
    </lineage>
</organism>
<evidence type="ECO:0000313" key="1">
    <source>
        <dbReference type="EMBL" id="RGV33040.1"/>
    </source>
</evidence>
<proteinExistence type="predicted"/>
<protein>
    <submittedName>
        <fullName evidence="1">Uncharacterized protein</fullName>
    </submittedName>
</protein>
<evidence type="ECO:0000313" key="2">
    <source>
        <dbReference type="Proteomes" id="UP000283589"/>
    </source>
</evidence>
<reference evidence="1 2" key="1">
    <citation type="submission" date="2018-08" db="EMBL/GenBank/DDBJ databases">
        <title>A genome reference for cultivated species of the human gut microbiota.</title>
        <authorList>
            <person name="Zou Y."/>
            <person name="Xue W."/>
            <person name="Luo G."/>
        </authorList>
    </citation>
    <scope>NUCLEOTIDE SEQUENCE [LARGE SCALE GENOMIC DNA]</scope>
    <source>
        <strain evidence="1 2">AF14-49</strain>
    </source>
</reference>
<sequence>MEPWQCHGSIYFNLHFPDNKKCFVLNQTRAGMAMDKISSISLFYTSYLEYTQNEKGYEN</sequence>
<accession>A0A412WZ78</accession>